<evidence type="ECO:0000259" key="3">
    <source>
        <dbReference type="PROSITE" id="PS51371"/>
    </source>
</evidence>
<evidence type="ECO:0000256" key="2">
    <source>
        <dbReference type="PROSITE-ProRule" id="PRU00703"/>
    </source>
</evidence>
<evidence type="ECO:0000313" key="5">
    <source>
        <dbReference type="Proteomes" id="UP000007812"/>
    </source>
</evidence>
<protein>
    <submittedName>
        <fullName evidence="4">Signal-transduction protein</fullName>
    </submittedName>
</protein>
<dbReference type="PANTHER" id="PTHR43080:SF2">
    <property type="entry name" value="CBS DOMAIN-CONTAINING PROTEIN"/>
    <property type="match status" value="1"/>
</dbReference>
<dbReference type="eggNOG" id="arCOG00631">
    <property type="taxonomic scope" value="Archaea"/>
</dbReference>
<feature type="domain" description="CBS" evidence="3">
    <location>
        <begin position="9"/>
        <end position="64"/>
    </location>
</feature>
<dbReference type="SUPFAM" id="SSF54631">
    <property type="entry name" value="CBS-domain pair"/>
    <property type="match status" value="1"/>
</dbReference>
<dbReference type="PANTHER" id="PTHR43080">
    <property type="entry name" value="CBS DOMAIN-CONTAINING PROTEIN CBSX3, MITOCHONDRIAL"/>
    <property type="match status" value="1"/>
</dbReference>
<evidence type="ECO:0000256" key="1">
    <source>
        <dbReference type="ARBA" id="ARBA00023122"/>
    </source>
</evidence>
<dbReference type="HOGENOM" id="CLU_040681_12_1_2"/>
<proteinExistence type="predicted"/>
<dbReference type="CDD" id="cd09836">
    <property type="entry name" value="CBS_pair_arch"/>
    <property type="match status" value="1"/>
</dbReference>
<dbReference type="SMART" id="SM00116">
    <property type="entry name" value="CBS"/>
    <property type="match status" value="2"/>
</dbReference>
<dbReference type="Gene3D" id="3.10.580.10">
    <property type="entry name" value="CBS-domain"/>
    <property type="match status" value="1"/>
</dbReference>
<keyword evidence="1 2" id="KW-0129">CBS domain</keyword>
<dbReference type="OrthoDB" id="43333at2157"/>
<organism evidence="4 5">
    <name type="scientific">Metallosphaera cuprina (strain Ar-4)</name>
    <dbReference type="NCBI Taxonomy" id="1006006"/>
    <lineage>
        <taxon>Archaea</taxon>
        <taxon>Thermoproteota</taxon>
        <taxon>Thermoprotei</taxon>
        <taxon>Sulfolobales</taxon>
        <taxon>Sulfolobaceae</taxon>
        <taxon>Metallosphaera</taxon>
    </lineage>
</organism>
<dbReference type="PROSITE" id="PS51371">
    <property type="entry name" value="CBS"/>
    <property type="match status" value="2"/>
</dbReference>
<name>F4G0T1_METCR</name>
<dbReference type="AlphaFoldDB" id="F4G0T1"/>
<feature type="domain" description="CBS" evidence="3">
    <location>
        <begin position="73"/>
        <end position="136"/>
    </location>
</feature>
<keyword evidence="5" id="KW-1185">Reference proteome</keyword>
<evidence type="ECO:0000313" key="4">
    <source>
        <dbReference type="EMBL" id="AEB95890.1"/>
    </source>
</evidence>
<sequence length="141" mass="15593">MTSIVKNLISKNLFTLEKGTPTVKAIEVMASHNIGSVVITHKGELAGIITERDIIRGIARGIDVNQPVEEFGTMKNLVVIGEDETIYNAVKKMAERNLRHLIVVDKYGKLKGVISVRDIIRESHVLAAISNIEREEFLGSD</sequence>
<dbReference type="PATRIC" id="fig|1006006.8.peg.1795"/>
<gene>
    <name evidence="4" type="ordered locus">Mcup_1788</name>
</gene>
<dbReference type="Pfam" id="PF00571">
    <property type="entry name" value="CBS"/>
    <property type="match status" value="2"/>
</dbReference>
<reference evidence="4 5" key="1">
    <citation type="journal article" date="2011" name="J. Bacteriol.">
        <title>Complete genome sequence of Metallosphaera cuprina, a metal sulfide-oxidizing archaeon from a hot spring.</title>
        <authorList>
            <person name="Liu L.J."/>
            <person name="You X.Y."/>
            <person name="Zheng H."/>
            <person name="Wang S."/>
            <person name="Jiang C.Y."/>
            <person name="Liu S.J."/>
        </authorList>
    </citation>
    <scope>NUCLEOTIDE SEQUENCE [LARGE SCALE GENOMIC DNA]</scope>
    <source>
        <strain evidence="4 5">Ar-4</strain>
    </source>
</reference>
<dbReference type="Proteomes" id="UP000007812">
    <property type="component" value="Chromosome"/>
</dbReference>
<dbReference type="KEGG" id="mcn:Mcup_1788"/>
<dbReference type="GeneID" id="10493976"/>
<dbReference type="InterPro" id="IPR046342">
    <property type="entry name" value="CBS_dom_sf"/>
</dbReference>
<dbReference type="EMBL" id="CP002656">
    <property type="protein sequence ID" value="AEB95890.1"/>
    <property type="molecule type" value="Genomic_DNA"/>
</dbReference>
<dbReference type="InterPro" id="IPR000644">
    <property type="entry name" value="CBS_dom"/>
</dbReference>
<dbReference type="STRING" id="1006006.Mcup_1788"/>
<dbReference type="RefSeq" id="WP_013738388.1">
    <property type="nucleotide sequence ID" value="NC_015435.1"/>
</dbReference>
<accession>F4G0T1</accession>
<dbReference type="InterPro" id="IPR051257">
    <property type="entry name" value="Diverse_CBS-Domain"/>
</dbReference>